<proteinExistence type="predicted"/>
<keyword evidence="2" id="KW-1003">Cell membrane</keyword>
<evidence type="ECO:0000256" key="7">
    <source>
        <dbReference type="ARBA" id="ARBA00023136"/>
    </source>
</evidence>
<dbReference type="RefSeq" id="WP_152217087.1">
    <property type="nucleotide sequence ID" value="NZ_JBAQYD010000155.1"/>
</dbReference>
<feature type="transmembrane region" description="Helical" evidence="8">
    <location>
        <begin position="424"/>
        <end position="444"/>
    </location>
</feature>
<keyword evidence="6 8" id="KW-1133">Transmembrane helix</keyword>
<gene>
    <name evidence="11" type="ORF">F2P47_14455</name>
</gene>
<dbReference type="AlphaFoldDB" id="A0A6N6VFI3"/>
<dbReference type="InterPro" id="IPR003342">
    <property type="entry name" value="ArnT-like_N"/>
</dbReference>
<dbReference type="Pfam" id="PF18583">
    <property type="entry name" value="Arnt_C"/>
    <property type="match status" value="1"/>
</dbReference>
<feature type="transmembrane region" description="Helical" evidence="8">
    <location>
        <begin position="92"/>
        <end position="109"/>
    </location>
</feature>
<evidence type="ECO:0000256" key="8">
    <source>
        <dbReference type="SAM" id="Phobius"/>
    </source>
</evidence>
<dbReference type="GO" id="GO:0010041">
    <property type="term" value="P:response to iron(III) ion"/>
    <property type="evidence" value="ECO:0007669"/>
    <property type="project" value="TreeGrafter"/>
</dbReference>
<keyword evidence="3" id="KW-0328">Glycosyltransferase</keyword>
<sequence>MKLDEILKGHRAVPLLFAALLALFFLFDIGGRSVSSPDEGRYIEIPREMVETGDYVLPRLDGVLYFEKPPLFYWLEASAVKVLGITEGTMRLWPAILAFIGCLMTYGIGRRFYGRTAGLVSAAILATTLLYYALARFIILDMLESVTMAASLFAFLLSAEEKDDKRAIWWARAGHVAAALAVLSKGLIGFVLPGAVGLVWIALSGRWSFVRRALCPSGILLFLLIATPWHVLAAMRNHDFLWFYFVHEHLMRFTTDVHRRDGPIYYFVAILAVGFLPWTGYLWHAVKDALPSGWKTRGEKPVELFFLVWAAVIFVFFSVSSSKLPPYILPIFPPLALLVGRVVAPRIEAGLPDALPVGRYFFAAVFGLLGLAVPVAYAVPALRANGDVGPYLDVVKPLVFTMSALFIGASLAALFLSRRFGMRATFVSVIVAGALGWIGVSLVASKADPNSIKPVAEVINKYRQHGERVASVGTLFYDLPVYIKDKVIVVNNRAEFDFGMTQEDVSQYVMQMDDFSKLWNGHDLMFMVVRTNLFETWKAQGMPLHMCVIKRTERAIGLSNYPIFDGKGQMICDPWYDLEDKPDFHPKDGDQQTRHTPE</sequence>
<evidence type="ECO:0000313" key="11">
    <source>
        <dbReference type="EMBL" id="KAB7738996.1"/>
    </source>
</evidence>
<dbReference type="PANTHER" id="PTHR33908:SF3">
    <property type="entry name" value="UNDECAPRENYL PHOSPHATE-ALPHA-4-AMINO-4-DEOXY-L-ARABINOSE ARABINOSYL TRANSFERASE"/>
    <property type="match status" value="1"/>
</dbReference>
<comment type="subcellular location">
    <subcellularLocation>
        <location evidence="1">Cell membrane</location>
        <topology evidence="1">Multi-pass membrane protein</topology>
    </subcellularLocation>
</comment>
<keyword evidence="4 11" id="KW-0808">Transferase</keyword>
<feature type="transmembrane region" description="Helical" evidence="8">
    <location>
        <begin position="129"/>
        <end position="156"/>
    </location>
</feature>
<dbReference type="Proteomes" id="UP000468901">
    <property type="component" value="Unassembled WGS sequence"/>
</dbReference>
<evidence type="ECO:0000256" key="1">
    <source>
        <dbReference type="ARBA" id="ARBA00004651"/>
    </source>
</evidence>
<feature type="domain" description="Aminoarabinose transferase C-terminal" evidence="10">
    <location>
        <begin position="456"/>
        <end position="548"/>
    </location>
</feature>
<feature type="transmembrane region" description="Helical" evidence="8">
    <location>
        <begin position="12"/>
        <end position="31"/>
    </location>
</feature>
<dbReference type="Pfam" id="PF02366">
    <property type="entry name" value="PMT"/>
    <property type="match status" value="1"/>
</dbReference>
<comment type="caution">
    <text evidence="11">The sequence shown here is derived from an EMBL/GenBank/DDBJ whole genome shotgun (WGS) entry which is preliminary data.</text>
</comment>
<dbReference type="InterPro" id="IPR050297">
    <property type="entry name" value="LipidA_mod_glycosyltrf_83"/>
</dbReference>
<accession>A0A6N6VFI3</accession>
<dbReference type="PANTHER" id="PTHR33908">
    <property type="entry name" value="MANNOSYLTRANSFERASE YKCB-RELATED"/>
    <property type="match status" value="1"/>
</dbReference>
<keyword evidence="7 8" id="KW-0472">Membrane</keyword>
<evidence type="ECO:0000256" key="5">
    <source>
        <dbReference type="ARBA" id="ARBA00022692"/>
    </source>
</evidence>
<dbReference type="GO" id="GO:0009103">
    <property type="term" value="P:lipopolysaccharide biosynthetic process"/>
    <property type="evidence" value="ECO:0007669"/>
    <property type="project" value="UniProtKB-ARBA"/>
</dbReference>
<evidence type="ECO:0000256" key="4">
    <source>
        <dbReference type="ARBA" id="ARBA00022679"/>
    </source>
</evidence>
<evidence type="ECO:0000259" key="9">
    <source>
        <dbReference type="Pfam" id="PF02366"/>
    </source>
</evidence>
<feature type="transmembrane region" description="Helical" evidence="8">
    <location>
        <begin position="213"/>
        <end position="232"/>
    </location>
</feature>
<evidence type="ECO:0000313" key="12">
    <source>
        <dbReference type="Proteomes" id="UP000468901"/>
    </source>
</evidence>
<name>A0A6N6VFI3_9HYPH</name>
<dbReference type="EMBL" id="WESC01000014">
    <property type="protein sequence ID" value="KAB7738996.1"/>
    <property type="molecule type" value="Genomic_DNA"/>
</dbReference>
<protein>
    <submittedName>
        <fullName evidence="11">Phospholipid carrier-dependent glycosyltransferase</fullName>
    </submittedName>
</protein>
<feature type="transmembrane region" description="Helical" evidence="8">
    <location>
        <begin position="304"/>
        <end position="321"/>
    </location>
</feature>
<keyword evidence="5 8" id="KW-0812">Transmembrane</keyword>
<dbReference type="GO" id="GO:0016763">
    <property type="term" value="F:pentosyltransferase activity"/>
    <property type="evidence" value="ECO:0007669"/>
    <property type="project" value="TreeGrafter"/>
</dbReference>
<dbReference type="GO" id="GO:0006493">
    <property type="term" value="P:protein O-linked glycosylation"/>
    <property type="evidence" value="ECO:0007669"/>
    <property type="project" value="InterPro"/>
</dbReference>
<dbReference type="GO" id="GO:0005886">
    <property type="term" value="C:plasma membrane"/>
    <property type="evidence" value="ECO:0007669"/>
    <property type="project" value="UniProtKB-SubCell"/>
</dbReference>
<feature type="transmembrane region" description="Helical" evidence="8">
    <location>
        <begin position="176"/>
        <end position="201"/>
    </location>
</feature>
<feature type="transmembrane region" description="Helical" evidence="8">
    <location>
        <begin position="356"/>
        <end position="378"/>
    </location>
</feature>
<evidence type="ECO:0000256" key="2">
    <source>
        <dbReference type="ARBA" id="ARBA00022475"/>
    </source>
</evidence>
<evidence type="ECO:0000256" key="6">
    <source>
        <dbReference type="ARBA" id="ARBA00022989"/>
    </source>
</evidence>
<feature type="transmembrane region" description="Helical" evidence="8">
    <location>
        <begin position="398"/>
        <end position="417"/>
    </location>
</feature>
<feature type="domain" description="ArnT-like N-terminal" evidence="9">
    <location>
        <begin position="36"/>
        <end position="240"/>
    </location>
</feature>
<reference evidence="11 12" key="1">
    <citation type="submission" date="2019-09" db="EMBL/GenBank/DDBJ databases">
        <title>Parvibaculum sedimenti sp. nov., isolated from sediment.</title>
        <authorList>
            <person name="Wang Y."/>
        </authorList>
    </citation>
    <scope>NUCLEOTIDE SEQUENCE [LARGE SCALE GENOMIC DNA]</scope>
    <source>
        <strain evidence="11 12">HXT-9</strain>
    </source>
</reference>
<keyword evidence="12" id="KW-1185">Reference proteome</keyword>
<dbReference type="GO" id="GO:0000030">
    <property type="term" value="F:mannosyltransferase activity"/>
    <property type="evidence" value="ECO:0007669"/>
    <property type="project" value="InterPro"/>
</dbReference>
<feature type="transmembrane region" description="Helical" evidence="8">
    <location>
        <begin position="264"/>
        <end position="283"/>
    </location>
</feature>
<dbReference type="InterPro" id="IPR040845">
    <property type="entry name" value="Arnt_C"/>
</dbReference>
<evidence type="ECO:0000259" key="10">
    <source>
        <dbReference type="Pfam" id="PF18583"/>
    </source>
</evidence>
<evidence type="ECO:0000256" key="3">
    <source>
        <dbReference type="ARBA" id="ARBA00022676"/>
    </source>
</evidence>
<organism evidence="11 12">
    <name type="scientific">Parvibaculum sedimenti</name>
    <dbReference type="NCBI Taxonomy" id="2608632"/>
    <lineage>
        <taxon>Bacteria</taxon>
        <taxon>Pseudomonadati</taxon>
        <taxon>Pseudomonadota</taxon>
        <taxon>Alphaproteobacteria</taxon>
        <taxon>Hyphomicrobiales</taxon>
        <taxon>Parvibaculaceae</taxon>
        <taxon>Parvibaculum</taxon>
    </lineage>
</organism>
<feature type="transmembrane region" description="Helical" evidence="8">
    <location>
        <begin position="327"/>
        <end position="344"/>
    </location>
</feature>